<dbReference type="PANTHER" id="PTHR31535:SF3">
    <property type="entry name" value="REGULATORY PROTEIN ZESTE"/>
    <property type="match status" value="1"/>
</dbReference>
<dbReference type="PANTHER" id="PTHR31535">
    <property type="match status" value="1"/>
</dbReference>
<dbReference type="EMBL" id="UINC01188842">
    <property type="protein sequence ID" value="SVE02254.1"/>
    <property type="molecule type" value="Genomic_DNA"/>
</dbReference>
<evidence type="ECO:0000313" key="2">
    <source>
        <dbReference type="EMBL" id="SVE02254.1"/>
    </source>
</evidence>
<proteinExistence type="predicted"/>
<organism evidence="2">
    <name type="scientific">marine metagenome</name>
    <dbReference type="NCBI Taxonomy" id="408172"/>
    <lineage>
        <taxon>unclassified sequences</taxon>
        <taxon>metagenomes</taxon>
        <taxon>ecological metagenomes</taxon>
    </lineage>
</organism>
<accession>A0A383A3I2</accession>
<feature type="non-terminal residue" evidence="2">
    <location>
        <position position="254"/>
    </location>
</feature>
<evidence type="ECO:0000256" key="1">
    <source>
        <dbReference type="SAM" id="MobiDB-lite"/>
    </source>
</evidence>
<feature type="non-terminal residue" evidence="2">
    <location>
        <position position="1"/>
    </location>
</feature>
<protein>
    <submittedName>
        <fullName evidence="2">Uncharacterized protein</fullName>
    </submittedName>
</protein>
<reference evidence="2" key="1">
    <citation type="submission" date="2018-05" db="EMBL/GenBank/DDBJ databases">
        <authorList>
            <person name="Lanie J.A."/>
            <person name="Ng W.-L."/>
            <person name="Kazmierczak K.M."/>
            <person name="Andrzejewski T.M."/>
            <person name="Davidsen T.M."/>
            <person name="Wayne K.J."/>
            <person name="Tettelin H."/>
            <person name="Glass J.I."/>
            <person name="Rusch D."/>
            <person name="Podicherti R."/>
            <person name="Tsui H.-C.T."/>
            <person name="Winkler M.E."/>
        </authorList>
    </citation>
    <scope>NUCLEOTIDE SEQUENCE</scope>
</reference>
<feature type="region of interest" description="Disordered" evidence="1">
    <location>
        <begin position="229"/>
        <end position="254"/>
    </location>
</feature>
<name>A0A383A3I2_9ZZZZ</name>
<dbReference type="AlphaFoldDB" id="A0A383A3I2"/>
<sequence>HTFTNCGQTGRDGPSLATCKSSYSPSWTDDTDYFNVTGDYNGIQMWTVPATGTYRIDAYGAQGASGDGSYVGGKGARMRGDFALTQGEIIRIAVGQKGLGQSSGRNGGGGGASWVIQSPYTDTTAILVIAGGGSGTRTQVSQNGTDAVTGLDARIGSGSSMTNSGALLSTAYRGQGPPISANSWGSSGGGFTSDGAADYGDGGGNGWNNDLEGGYYNSHSYDGGFGGGGSGQGRYGGGGGGGYSGGQGGRVAGG</sequence>
<gene>
    <name evidence="2" type="ORF">METZ01_LOCUS455108</name>
</gene>